<dbReference type="Proteomes" id="UP000011083">
    <property type="component" value="Unassembled WGS sequence"/>
</dbReference>
<name>L8HE04_ACACF</name>
<dbReference type="KEGG" id="acan:ACA1_307880"/>
<reference evidence="3 4" key="1">
    <citation type="journal article" date="2013" name="Genome Biol.">
        <title>Genome of Acanthamoeba castellanii highlights extensive lateral gene transfer and early evolution of tyrosine kinase signaling.</title>
        <authorList>
            <person name="Clarke M."/>
            <person name="Lohan A.J."/>
            <person name="Liu B."/>
            <person name="Lagkouvardos I."/>
            <person name="Roy S."/>
            <person name="Zafar N."/>
            <person name="Bertelli C."/>
            <person name="Schilde C."/>
            <person name="Kianianmomeni A."/>
            <person name="Burglin T.R."/>
            <person name="Frech C."/>
            <person name="Turcotte B."/>
            <person name="Kopec K.O."/>
            <person name="Synnott J.M."/>
            <person name="Choo C."/>
            <person name="Paponov I."/>
            <person name="Finkler A."/>
            <person name="Soon Heng Tan C."/>
            <person name="Hutchins A.P."/>
            <person name="Weinmeier T."/>
            <person name="Rattei T."/>
            <person name="Chu J.S."/>
            <person name="Gimenez G."/>
            <person name="Irimia M."/>
            <person name="Rigden D.J."/>
            <person name="Fitzpatrick D.A."/>
            <person name="Lorenzo-Morales J."/>
            <person name="Bateman A."/>
            <person name="Chiu C.H."/>
            <person name="Tang P."/>
            <person name="Hegemann P."/>
            <person name="Fromm H."/>
            <person name="Raoult D."/>
            <person name="Greub G."/>
            <person name="Miranda-Saavedra D."/>
            <person name="Chen N."/>
            <person name="Nash P."/>
            <person name="Ginger M.L."/>
            <person name="Horn M."/>
            <person name="Schaap P."/>
            <person name="Caler L."/>
            <person name="Loftus B."/>
        </authorList>
    </citation>
    <scope>NUCLEOTIDE SEQUENCE [LARGE SCALE GENOMIC DNA]</scope>
    <source>
        <strain evidence="3 4">Neff</strain>
    </source>
</reference>
<dbReference type="EMBL" id="KB007880">
    <property type="protein sequence ID" value="ELR22591.1"/>
    <property type="molecule type" value="Genomic_DNA"/>
</dbReference>
<keyword evidence="2" id="KW-0812">Transmembrane</keyword>
<feature type="transmembrane region" description="Helical" evidence="2">
    <location>
        <begin position="336"/>
        <end position="364"/>
    </location>
</feature>
<evidence type="ECO:0000256" key="1">
    <source>
        <dbReference type="SAM" id="MobiDB-lite"/>
    </source>
</evidence>
<feature type="transmembrane region" description="Helical" evidence="2">
    <location>
        <begin position="265"/>
        <end position="293"/>
    </location>
</feature>
<feature type="transmembrane region" description="Helical" evidence="2">
    <location>
        <begin position="299"/>
        <end position="324"/>
    </location>
</feature>
<organism evidence="3 4">
    <name type="scientific">Acanthamoeba castellanii (strain ATCC 30010 / Neff)</name>
    <dbReference type="NCBI Taxonomy" id="1257118"/>
    <lineage>
        <taxon>Eukaryota</taxon>
        <taxon>Amoebozoa</taxon>
        <taxon>Discosea</taxon>
        <taxon>Longamoebia</taxon>
        <taxon>Centramoebida</taxon>
        <taxon>Acanthamoebidae</taxon>
        <taxon>Acanthamoeba</taxon>
    </lineage>
</organism>
<feature type="transmembrane region" description="Helical" evidence="2">
    <location>
        <begin position="154"/>
        <end position="178"/>
    </location>
</feature>
<dbReference type="OrthoDB" id="441660at2759"/>
<feature type="transmembrane region" description="Helical" evidence="2">
    <location>
        <begin position="114"/>
        <end position="134"/>
    </location>
</feature>
<sequence>MSSNLQRDGDDWVAAYGSPAISRPNSLSFHGSGTWAVGSRSPYRKSGEWAAGVGDEGDEGDYGDEAGGQGHEGSGEDAPPAAIPPEELSKLAREAAEWDFAAVLQRRHSPRRRLAALFVYALALGALTVGTWFVPCLELKTDSLVVDYLDTACLPWSSFALWMALLLAGFTYVSFWTCGRDNPFQGPSRTYYDVLLLIPAGCVLFFLGPVYTIASETKPNMAGAELTARLLGMNQNNFGFSVLYSHLEKLKVFNRLGTKLSTGYWLRLTCAEMSALALVVLFLIPFLGFHLWLLYLGDWFTMVLFVIVYGVFVTLLYLIGLAGLWHNRFRFSMHHYFVAAFLIPWTCFFNPISAVLQALLAGIFTEGVSRWSFARLFRSIPHERRIMLYLDWVKHEHSDFLSDYSEELTRYEVLGRAF</sequence>
<proteinExistence type="predicted"/>
<feature type="transmembrane region" description="Helical" evidence="2">
    <location>
        <begin position="190"/>
        <end position="214"/>
    </location>
</feature>
<keyword evidence="4" id="KW-1185">Reference proteome</keyword>
<evidence type="ECO:0000313" key="4">
    <source>
        <dbReference type="Proteomes" id="UP000011083"/>
    </source>
</evidence>
<dbReference type="AlphaFoldDB" id="L8HE04"/>
<accession>L8HE04</accession>
<dbReference type="GeneID" id="14923534"/>
<evidence type="ECO:0008006" key="5">
    <source>
        <dbReference type="Google" id="ProtNLM"/>
    </source>
</evidence>
<dbReference type="RefSeq" id="XP_004349679.1">
    <property type="nucleotide sequence ID" value="XM_004349629.1"/>
</dbReference>
<dbReference type="VEuPathDB" id="AmoebaDB:ACA1_307880"/>
<protein>
    <recommendedName>
        <fullName evidence="5">Transmembrane protein</fullName>
    </recommendedName>
</protein>
<keyword evidence="2" id="KW-0472">Membrane</keyword>
<keyword evidence="2" id="KW-1133">Transmembrane helix</keyword>
<feature type="region of interest" description="Disordered" evidence="1">
    <location>
        <begin position="22"/>
        <end position="83"/>
    </location>
</feature>
<gene>
    <name evidence="3" type="ORF">ACA1_307880</name>
</gene>
<feature type="compositionally biased region" description="Acidic residues" evidence="1">
    <location>
        <begin position="55"/>
        <end position="64"/>
    </location>
</feature>
<evidence type="ECO:0000256" key="2">
    <source>
        <dbReference type="SAM" id="Phobius"/>
    </source>
</evidence>
<evidence type="ECO:0000313" key="3">
    <source>
        <dbReference type="EMBL" id="ELR22591.1"/>
    </source>
</evidence>